<evidence type="ECO:0000313" key="1">
    <source>
        <dbReference type="EnsemblMetazoa" id="OVOC767.1"/>
    </source>
</evidence>
<dbReference type="EMBL" id="CMVM020000020">
    <property type="status" value="NOT_ANNOTATED_CDS"/>
    <property type="molecule type" value="Genomic_DNA"/>
</dbReference>
<dbReference type="AlphaFoldDB" id="A0A8R1Y0H4"/>
<name>A0A8R1Y0H4_ONCVO</name>
<proteinExistence type="predicted"/>
<reference evidence="1" key="2">
    <citation type="submission" date="2022-06" db="UniProtKB">
        <authorList>
            <consortium name="EnsemblMetazoa"/>
        </authorList>
    </citation>
    <scope>IDENTIFICATION</scope>
</reference>
<accession>A0A8R1Y0H4</accession>
<organism evidence="1 2">
    <name type="scientific">Onchocerca volvulus</name>
    <dbReference type="NCBI Taxonomy" id="6282"/>
    <lineage>
        <taxon>Eukaryota</taxon>
        <taxon>Metazoa</taxon>
        <taxon>Ecdysozoa</taxon>
        <taxon>Nematoda</taxon>
        <taxon>Chromadorea</taxon>
        <taxon>Rhabditida</taxon>
        <taxon>Spirurina</taxon>
        <taxon>Spiruromorpha</taxon>
        <taxon>Filarioidea</taxon>
        <taxon>Onchocercidae</taxon>
        <taxon>Onchocerca</taxon>
    </lineage>
</organism>
<reference evidence="2" key="1">
    <citation type="submission" date="2013-10" db="EMBL/GenBank/DDBJ databases">
        <title>Genome sequencing of Onchocerca volvulus.</title>
        <authorList>
            <person name="Cotton J."/>
            <person name="Tsai J."/>
            <person name="Stanley E."/>
            <person name="Tracey A."/>
            <person name="Holroyd N."/>
            <person name="Lustigman S."/>
            <person name="Berriman M."/>
        </authorList>
    </citation>
    <scope>NUCLEOTIDE SEQUENCE</scope>
</reference>
<keyword evidence="2" id="KW-1185">Reference proteome</keyword>
<dbReference type="EnsemblMetazoa" id="OVOC767.1">
    <property type="protein sequence ID" value="OVOC767.1"/>
    <property type="gene ID" value="WBGene00237576"/>
</dbReference>
<dbReference type="Proteomes" id="UP000024404">
    <property type="component" value="Unassembled WGS sequence"/>
</dbReference>
<protein>
    <submittedName>
        <fullName evidence="1">Uncharacterized protein</fullName>
    </submittedName>
</protein>
<sequence>MFSQKSGKGNDVLILPIHCRSINEELSIGLSLTEMCSSFISNLTCHAVTVLGHSMIGPIVLSENCYTRKSQAEREA</sequence>
<evidence type="ECO:0000313" key="2">
    <source>
        <dbReference type="Proteomes" id="UP000024404"/>
    </source>
</evidence>